<name>F5YKK6_TREPZ</name>
<gene>
    <name evidence="1" type="ordered locus">TREPR_1928</name>
</gene>
<dbReference type="eggNOG" id="ENOG50347Q1">
    <property type="taxonomic scope" value="Bacteria"/>
</dbReference>
<dbReference type="OrthoDB" id="367580at2"/>
<protein>
    <submittedName>
        <fullName evidence="1">Uncharacterized protein</fullName>
    </submittedName>
</protein>
<evidence type="ECO:0000313" key="1">
    <source>
        <dbReference type="EMBL" id="AEF85142.1"/>
    </source>
</evidence>
<dbReference type="EMBL" id="CP001843">
    <property type="protein sequence ID" value="AEF85142.1"/>
    <property type="molecule type" value="Genomic_DNA"/>
</dbReference>
<dbReference type="AlphaFoldDB" id="F5YKK6"/>
<proteinExistence type="predicted"/>
<dbReference type="STRING" id="545694.TREPR_1928"/>
<dbReference type="Proteomes" id="UP000009223">
    <property type="component" value="Chromosome"/>
</dbReference>
<reference evidence="2" key="1">
    <citation type="submission" date="2009-12" db="EMBL/GenBank/DDBJ databases">
        <title>Complete sequence of Treponema primitia strain ZAS-2.</title>
        <authorList>
            <person name="Tetu S.G."/>
            <person name="Matson E."/>
            <person name="Ren Q."/>
            <person name="Seshadri R."/>
            <person name="Elbourne L."/>
            <person name="Hassan K.A."/>
            <person name="Durkin A."/>
            <person name="Radune D."/>
            <person name="Mohamoud Y."/>
            <person name="Shay R."/>
            <person name="Jin S."/>
            <person name="Zhang X."/>
            <person name="Lucey K."/>
            <person name="Ballor N.R."/>
            <person name="Ottesen E."/>
            <person name="Rosenthal R."/>
            <person name="Allen A."/>
            <person name="Leadbetter J.R."/>
            <person name="Paulsen I.T."/>
        </authorList>
    </citation>
    <scope>NUCLEOTIDE SEQUENCE [LARGE SCALE GENOMIC DNA]</scope>
    <source>
        <strain evidence="2">ATCC BAA-887 / DSM 12427 / ZAS-2</strain>
    </source>
</reference>
<dbReference type="KEGG" id="tpi:TREPR_1928"/>
<organism evidence="1 2">
    <name type="scientific">Treponema primitia (strain ATCC BAA-887 / DSM 12427 / ZAS-2)</name>
    <dbReference type="NCBI Taxonomy" id="545694"/>
    <lineage>
        <taxon>Bacteria</taxon>
        <taxon>Pseudomonadati</taxon>
        <taxon>Spirochaetota</taxon>
        <taxon>Spirochaetia</taxon>
        <taxon>Spirochaetales</taxon>
        <taxon>Treponemataceae</taxon>
        <taxon>Treponema</taxon>
    </lineage>
</organism>
<keyword evidence="2" id="KW-1185">Reference proteome</keyword>
<evidence type="ECO:0000313" key="2">
    <source>
        <dbReference type="Proteomes" id="UP000009223"/>
    </source>
</evidence>
<dbReference type="HOGENOM" id="CLU_952864_0_0_12"/>
<accession>F5YKK6</accession>
<sequence>MKITIDGKPADIILEKEKTLGDLLGGIGEWLSGSRYSLSGLRINGETTGAASLEAAFDRDLGELETLDIETSSLPQLLAEALLDIQNKIAAYENASFEERRNIQQNWETGPSASFLAEQIPDIYGYAAQTFRGEGFAPESLSSLIEERLRELRDPGAELGRIEQAVESIATRLEDLPLDIQTGKDGRAAETVQLFSGITEKIFRLLSFLKLEGFVTDTLVIDTARETPLQVARGTSLQVARGTSLQVARETPLQVARETPLQVAPFSAFIEDFSAALKELLAAYEVKDAVLVGDLAEYEVAPRLRALYSAIKTPAAAAS</sequence>
<dbReference type="RefSeq" id="WP_015708225.1">
    <property type="nucleotide sequence ID" value="NC_015578.1"/>
</dbReference>
<reference evidence="1 2" key="2">
    <citation type="journal article" date="2011" name="ISME J.">
        <title>RNA-seq reveals cooperative metabolic interactions between two termite-gut spirochete species in co-culture.</title>
        <authorList>
            <person name="Rosenthal A.Z."/>
            <person name="Matson E.G."/>
            <person name="Eldar A."/>
            <person name="Leadbetter J.R."/>
        </authorList>
    </citation>
    <scope>NUCLEOTIDE SEQUENCE [LARGE SCALE GENOMIC DNA]</scope>
    <source>
        <strain evidence="2">ATCC BAA-887 / DSM 12427 / ZAS-2</strain>
    </source>
</reference>